<dbReference type="KEGG" id="pcl:Pcal_0493"/>
<proteinExistence type="predicted"/>
<keyword evidence="4" id="KW-1185">Reference proteome</keyword>
<protein>
    <recommendedName>
        <fullName evidence="5">ATP-binding protein</fullName>
    </recommendedName>
</protein>
<dbReference type="PANTHER" id="PTHR33295">
    <property type="entry name" value="ATPASE"/>
    <property type="match status" value="1"/>
</dbReference>
<dbReference type="InterPro" id="IPR041682">
    <property type="entry name" value="AAA_14"/>
</dbReference>
<dbReference type="Pfam" id="PF13173">
    <property type="entry name" value="AAA_14"/>
    <property type="match status" value="1"/>
</dbReference>
<dbReference type="eggNOG" id="arCOG03167">
    <property type="taxonomic scope" value="Archaea"/>
</dbReference>
<dbReference type="AlphaFoldDB" id="A3MTF4"/>
<evidence type="ECO:0000313" key="3">
    <source>
        <dbReference type="EMBL" id="ABO07921.1"/>
    </source>
</evidence>
<dbReference type="InterPro" id="IPR027417">
    <property type="entry name" value="P-loop_NTPase"/>
</dbReference>
<dbReference type="PANTHER" id="PTHR33295:SF21">
    <property type="entry name" value="ATPASE, AAA SUPERFAMILY-RELATED"/>
    <property type="match status" value="1"/>
</dbReference>
<reference evidence="3" key="1">
    <citation type="submission" date="2007-02" db="EMBL/GenBank/DDBJ databases">
        <title>Complete sequence of Pyrobaculum calidifontis JCM 11548.</title>
        <authorList>
            <consortium name="US DOE Joint Genome Institute"/>
            <person name="Copeland A."/>
            <person name="Lucas S."/>
            <person name="Lapidus A."/>
            <person name="Barry K."/>
            <person name="Glavina del Rio T."/>
            <person name="Dalin E."/>
            <person name="Tice H."/>
            <person name="Pitluck S."/>
            <person name="Chain P."/>
            <person name="Malfatti S."/>
            <person name="Shin M."/>
            <person name="Vergez L."/>
            <person name="Schmutz J."/>
            <person name="Larimer F."/>
            <person name="Land M."/>
            <person name="Hauser L."/>
            <person name="Kyrpides N."/>
            <person name="Mikhailova N."/>
            <person name="Cozen A.E."/>
            <person name="Fitz-Gibbon S.T."/>
            <person name="House C.H."/>
            <person name="Saltikov C."/>
            <person name="Lowe T.M."/>
            <person name="Richardson P."/>
        </authorList>
    </citation>
    <scope>NUCLEOTIDE SEQUENCE [LARGE SCALE GENOMIC DNA]</scope>
    <source>
        <strain evidence="3">JCM 11548</strain>
    </source>
</reference>
<dbReference type="EMBL" id="CP000561">
    <property type="protein sequence ID" value="ABO07921.1"/>
    <property type="molecule type" value="Genomic_DNA"/>
</dbReference>
<sequence length="430" mass="51283">MVPISTHVRQRACEEVHSRIPRERSPRGKKPRELRIEKVKNKATCIVGPRRAGKTYYLFSLIKKVEDYLYVDFENPVFYNASPKDIITIVDAYKELYDRDPIVLLDEVQNVPDWERMVRYLLDKGLEVYVTGSSSKLLSKEIATHLRGRSLTYRLLTLSFREFLTFKGIDFRGRNFYKNYNRIRGAVEEYLHYGGYPEVVLSQLKERILKEYLELIIKKDILERFRIRNIPLINELIYYTLNNYAGHTSYDSLYRLLGQRTAATKRTIINYLSHLEDAMYITLLRRYTPSLRQRIAAPRKIYLIDTGYALFGQKDVARDMENAVLLELLRRHEPPAEIYYFHTKEGYEVDFLVKQEGRIAQLINVTYAKAYDEVDRREIRALLHAYEQFKQDNPQLTIITWDYEDQREHTWYRKRGVVTYVPLWKWLLNT</sequence>
<feature type="domain" description="AAA" evidence="1">
    <location>
        <begin position="41"/>
        <end position="164"/>
    </location>
</feature>
<dbReference type="Proteomes" id="UP000001431">
    <property type="component" value="Chromosome"/>
</dbReference>
<organism evidence="3 4">
    <name type="scientific">Pyrobaculum calidifontis (strain DSM 21063 / JCM 11548 / VA1)</name>
    <dbReference type="NCBI Taxonomy" id="410359"/>
    <lineage>
        <taxon>Archaea</taxon>
        <taxon>Thermoproteota</taxon>
        <taxon>Thermoprotei</taxon>
        <taxon>Thermoproteales</taxon>
        <taxon>Thermoproteaceae</taxon>
        <taxon>Pyrobaculum</taxon>
    </lineage>
</organism>
<feature type="domain" description="DUF4143" evidence="2">
    <location>
        <begin position="218"/>
        <end position="360"/>
    </location>
</feature>
<dbReference type="RefSeq" id="WP_011849179.1">
    <property type="nucleotide sequence ID" value="NC_009073.1"/>
</dbReference>
<dbReference type="HOGENOM" id="CLU_041527_0_0_2"/>
<evidence type="ECO:0000259" key="1">
    <source>
        <dbReference type="Pfam" id="PF13173"/>
    </source>
</evidence>
<name>A3MTF4_PYRCJ</name>
<evidence type="ECO:0000259" key="2">
    <source>
        <dbReference type="Pfam" id="PF13635"/>
    </source>
</evidence>
<dbReference type="STRING" id="410359.Pcal_0493"/>
<dbReference type="SUPFAM" id="SSF52540">
    <property type="entry name" value="P-loop containing nucleoside triphosphate hydrolases"/>
    <property type="match status" value="1"/>
</dbReference>
<evidence type="ECO:0008006" key="5">
    <source>
        <dbReference type="Google" id="ProtNLM"/>
    </source>
</evidence>
<accession>A3MTF4</accession>
<dbReference type="Pfam" id="PF13635">
    <property type="entry name" value="DUF4143"/>
    <property type="match status" value="1"/>
</dbReference>
<evidence type="ECO:0000313" key="4">
    <source>
        <dbReference type="Proteomes" id="UP000001431"/>
    </source>
</evidence>
<dbReference type="GeneID" id="4909137"/>
<dbReference type="InterPro" id="IPR025420">
    <property type="entry name" value="DUF4143"/>
</dbReference>
<gene>
    <name evidence="3" type="ordered locus">Pcal_0493</name>
</gene>